<protein>
    <submittedName>
        <fullName evidence="1">Uncharacterized protein</fullName>
    </submittedName>
</protein>
<dbReference type="AlphaFoldDB" id="A0A8S9SEQ2"/>
<reference evidence="1" key="1">
    <citation type="submission" date="2019-12" db="EMBL/GenBank/DDBJ databases">
        <title>Genome sequencing and annotation of Brassica cretica.</title>
        <authorList>
            <person name="Studholme D.J."/>
            <person name="Sarris P."/>
        </authorList>
    </citation>
    <scope>NUCLEOTIDE SEQUENCE</scope>
    <source>
        <strain evidence="1">PFS-109/04</strain>
        <tissue evidence="1">Leaf</tissue>
    </source>
</reference>
<evidence type="ECO:0000313" key="1">
    <source>
        <dbReference type="EMBL" id="KAF3598550.1"/>
    </source>
</evidence>
<proteinExistence type="predicted"/>
<accession>A0A8S9SEQ2</accession>
<dbReference type="Proteomes" id="UP000712600">
    <property type="component" value="Unassembled WGS sequence"/>
</dbReference>
<organism evidence="1 2">
    <name type="scientific">Brassica cretica</name>
    <name type="common">Mustard</name>
    <dbReference type="NCBI Taxonomy" id="69181"/>
    <lineage>
        <taxon>Eukaryota</taxon>
        <taxon>Viridiplantae</taxon>
        <taxon>Streptophyta</taxon>
        <taxon>Embryophyta</taxon>
        <taxon>Tracheophyta</taxon>
        <taxon>Spermatophyta</taxon>
        <taxon>Magnoliopsida</taxon>
        <taxon>eudicotyledons</taxon>
        <taxon>Gunneridae</taxon>
        <taxon>Pentapetalae</taxon>
        <taxon>rosids</taxon>
        <taxon>malvids</taxon>
        <taxon>Brassicales</taxon>
        <taxon>Brassicaceae</taxon>
        <taxon>Brassiceae</taxon>
        <taxon>Brassica</taxon>
    </lineage>
</organism>
<comment type="caution">
    <text evidence="1">The sequence shown here is derived from an EMBL/GenBank/DDBJ whole genome shotgun (WGS) entry which is preliminary data.</text>
</comment>
<evidence type="ECO:0000313" key="2">
    <source>
        <dbReference type="Proteomes" id="UP000712600"/>
    </source>
</evidence>
<dbReference type="EMBL" id="QGKX02000004">
    <property type="protein sequence ID" value="KAF3598550.1"/>
    <property type="molecule type" value="Genomic_DNA"/>
</dbReference>
<gene>
    <name evidence="1" type="ORF">F2Q69_00035634</name>
</gene>
<sequence>MMVYAWFISETSGKLGFSCFPNLNGNRQCEFRNPKSVGSDLMALNHGLGRFRNEAHGLSRAVHGQDPYDSGMLATNLNVGRLCAKHWPRAIKKCIASTWWHGPQDALDVKARLIGPIGTWFHGRLGKCEDSSVLGHVGWSWMQYMAAGHSSVLAQFECDSSISWSMSSFS</sequence>
<name>A0A8S9SEQ2_BRACR</name>